<protein>
    <submittedName>
        <fullName evidence="1">Uncharacterized protein</fullName>
    </submittedName>
</protein>
<reference evidence="1 2" key="1">
    <citation type="submission" date="2023-10" db="EMBL/GenBank/DDBJ databases">
        <title>Genomes of two closely related lineages of the louse Polyplax serrata with different host specificities.</title>
        <authorList>
            <person name="Martinu J."/>
            <person name="Tarabai H."/>
            <person name="Stefka J."/>
            <person name="Hypsa V."/>
        </authorList>
    </citation>
    <scope>NUCLEOTIDE SEQUENCE [LARGE SCALE GENOMIC DNA]</scope>
    <source>
        <strain evidence="1">HR10_N</strain>
    </source>
</reference>
<name>A0AAN8PFN3_POLSC</name>
<accession>A0AAN8PFN3</accession>
<evidence type="ECO:0000313" key="2">
    <source>
        <dbReference type="Proteomes" id="UP001372834"/>
    </source>
</evidence>
<comment type="caution">
    <text evidence="1">The sequence shown here is derived from an EMBL/GenBank/DDBJ whole genome shotgun (WGS) entry which is preliminary data.</text>
</comment>
<evidence type="ECO:0000313" key="1">
    <source>
        <dbReference type="EMBL" id="KAK6629702.1"/>
    </source>
</evidence>
<dbReference type="AlphaFoldDB" id="A0AAN8PFN3"/>
<sequence length="102" mass="11863">MCGDTKVGKTNRKINPIDISLKPLQKIEEIVREENSNYTKPETIKILKKNKVMSFQDTLLKDDRGLKVWNIKMRESTAWRGVAQHGIPKYSITKRDRSGYKN</sequence>
<organism evidence="1 2">
    <name type="scientific">Polyplax serrata</name>
    <name type="common">Common mouse louse</name>
    <dbReference type="NCBI Taxonomy" id="468196"/>
    <lineage>
        <taxon>Eukaryota</taxon>
        <taxon>Metazoa</taxon>
        <taxon>Ecdysozoa</taxon>
        <taxon>Arthropoda</taxon>
        <taxon>Hexapoda</taxon>
        <taxon>Insecta</taxon>
        <taxon>Pterygota</taxon>
        <taxon>Neoptera</taxon>
        <taxon>Paraneoptera</taxon>
        <taxon>Psocodea</taxon>
        <taxon>Troctomorpha</taxon>
        <taxon>Phthiraptera</taxon>
        <taxon>Anoplura</taxon>
        <taxon>Polyplacidae</taxon>
        <taxon>Polyplax</taxon>
    </lineage>
</organism>
<dbReference type="EMBL" id="JAWJWE010000036">
    <property type="protein sequence ID" value="KAK6629702.1"/>
    <property type="molecule type" value="Genomic_DNA"/>
</dbReference>
<dbReference type="Proteomes" id="UP001372834">
    <property type="component" value="Unassembled WGS sequence"/>
</dbReference>
<gene>
    <name evidence="1" type="ORF">RUM43_003520</name>
</gene>
<proteinExistence type="predicted"/>